<reference evidence="1 2" key="1">
    <citation type="submission" date="2016-10" db="EMBL/GenBank/DDBJ databases">
        <authorList>
            <person name="de Groot N.N."/>
        </authorList>
    </citation>
    <scope>NUCLEOTIDE SEQUENCE [LARGE SCALE GENOMIC DNA]</scope>
    <source>
        <strain evidence="1 2">DSM 19012</strain>
    </source>
</reference>
<dbReference type="Proteomes" id="UP000181976">
    <property type="component" value="Unassembled WGS sequence"/>
</dbReference>
<evidence type="ECO:0000313" key="2">
    <source>
        <dbReference type="Proteomes" id="UP000181976"/>
    </source>
</evidence>
<sequence>MVNLKIRFIIKTIPAVFGILQHFNQTTKYYSYAVKPLAGGFKSTPNFFEQNGSRLHPSTYYLKEVPNL</sequence>
<dbReference type="InParanoid" id="A0A1I2B018"/>
<proteinExistence type="predicted"/>
<organism evidence="1 2">
    <name type="scientific">Thermophagus xiamenensis</name>
    <dbReference type="NCBI Taxonomy" id="385682"/>
    <lineage>
        <taxon>Bacteria</taxon>
        <taxon>Pseudomonadati</taxon>
        <taxon>Bacteroidota</taxon>
        <taxon>Bacteroidia</taxon>
        <taxon>Marinilabiliales</taxon>
        <taxon>Marinilabiliaceae</taxon>
        <taxon>Thermophagus</taxon>
    </lineage>
</organism>
<evidence type="ECO:0000313" key="1">
    <source>
        <dbReference type="EMBL" id="SFE48613.1"/>
    </source>
</evidence>
<name>A0A1I2B018_9BACT</name>
<protein>
    <submittedName>
        <fullName evidence="1">Uncharacterized protein</fullName>
    </submittedName>
</protein>
<accession>A0A1I2B018</accession>
<keyword evidence="2" id="KW-1185">Reference proteome</keyword>
<dbReference type="EMBL" id="FONA01000012">
    <property type="protein sequence ID" value="SFE48613.1"/>
    <property type="molecule type" value="Genomic_DNA"/>
</dbReference>
<gene>
    <name evidence="1" type="ORF">SAMN05444380_11230</name>
</gene>
<dbReference type="AlphaFoldDB" id="A0A1I2B018"/>